<comment type="caution">
    <text evidence="1">The sequence shown here is derived from an EMBL/GenBank/DDBJ whole genome shotgun (WGS) entry which is preliminary data.</text>
</comment>
<dbReference type="EMBL" id="JBEPLM010000020">
    <property type="protein sequence ID" value="MET3597148.1"/>
    <property type="molecule type" value="Genomic_DNA"/>
</dbReference>
<protein>
    <submittedName>
        <fullName evidence="1">Uncharacterized protein</fullName>
    </submittedName>
</protein>
<reference evidence="1 2" key="1">
    <citation type="submission" date="2024-06" db="EMBL/GenBank/DDBJ databases">
        <title>Genomic Encyclopedia of Type Strains, Phase IV (KMG-IV): sequencing the most valuable type-strain genomes for metagenomic binning, comparative biology and taxonomic classification.</title>
        <authorList>
            <person name="Goeker M."/>
        </authorList>
    </citation>
    <scope>NUCLEOTIDE SEQUENCE [LARGE SCALE GENOMIC DNA]</scope>
    <source>
        <strain evidence="1 2">DSM 29846</strain>
    </source>
</reference>
<dbReference type="RefSeq" id="WP_292372816.1">
    <property type="nucleotide sequence ID" value="NZ_JBEPLM010000020.1"/>
</dbReference>
<evidence type="ECO:0000313" key="2">
    <source>
        <dbReference type="Proteomes" id="UP001549036"/>
    </source>
</evidence>
<organism evidence="1 2">
    <name type="scientific">Mesorhizobium shonense</name>
    <dbReference type="NCBI Taxonomy" id="1209948"/>
    <lineage>
        <taxon>Bacteria</taxon>
        <taxon>Pseudomonadati</taxon>
        <taxon>Pseudomonadota</taxon>
        <taxon>Alphaproteobacteria</taxon>
        <taxon>Hyphomicrobiales</taxon>
        <taxon>Phyllobacteriaceae</taxon>
        <taxon>Mesorhizobium</taxon>
    </lineage>
</organism>
<proteinExistence type="predicted"/>
<name>A0ABV2I2R9_9HYPH</name>
<evidence type="ECO:0000313" key="1">
    <source>
        <dbReference type="EMBL" id="MET3597148.1"/>
    </source>
</evidence>
<gene>
    <name evidence="1" type="ORF">ABID26_006572</name>
</gene>
<sequence>MIDVTGPALIAINHRTRGLLRRLLSKEHRRASSDLKIGLLSGVAKAGLNDRYRREATYRSAAETCALEDISTSWLSNAAFSRPFQAQCEIEIAGVWQPWSKP</sequence>
<keyword evidence="2" id="KW-1185">Reference proteome</keyword>
<accession>A0ABV2I2R9</accession>
<dbReference type="Proteomes" id="UP001549036">
    <property type="component" value="Unassembled WGS sequence"/>
</dbReference>